<proteinExistence type="predicted"/>
<keyword evidence="1" id="KW-1133">Transmembrane helix</keyword>
<keyword evidence="1" id="KW-0472">Membrane</keyword>
<dbReference type="AlphaFoldDB" id="A0A1F7WG69"/>
<feature type="transmembrane region" description="Helical" evidence="1">
    <location>
        <begin position="12"/>
        <end position="30"/>
    </location>
</feature>
<keyword evidence="1" id="KW-0812">Transmembrane</keyword>
<reference evidence="2 3" key="1">
    <citation type="journal article" date="2016" name="Nat. Commun.">
        <title>Thousands of microbial genomes shed light on interconnected biogeochemical processes in an aquifer system.</title>
        <authorList>
            <person name="Anantharaman K."/>
            <person name="Brown C.T."/>
            <person name="Hug L.A."/>
            <person name="Sharon I."/>
            <person name="Castelle C.J."/>
            <person name="Probst A.J."/>
            <person name="Thomas B.C."/>
            <person name="Singh A."/>
            <person name="Wilkins M.J."/>
            <person name="Karaoz U."/>
            <person name="Brodie E.L."/>
            <person name="Williams K.H."/>
            <person name="Hubbard S.S."/>
            <person name="Banfield J.F."/>
        </authorList>
    </citation>
    <scope>NUCLEOTIDE SEQUENCE [LARGE SCALE GENOMIC DNA]</scope>
</reference>
<sequence length="128" mass="14464">MNFYDKQHLIRHIQITFIILTSILTISFYTTGCISNKDPFDTPVVSQSSLNAEDNSGIASVIRERFGQTLGQIVAIENYQQASAQAIVTVTMPKPDTARVYLLRRDEKWVIERVQNSIDETDLSGLNE</sequence>
<dbReference type="EMBL" id="MGFH01000224">
    <property type="protein sequence ID" value="OGM01803.1"/>
    <property type="molecule type" value="Genomic_DNA"/>
</dbReference>
<evidence type="ECO:0000313" key="3">
    <source>
        <dbReference type="Proteomes" id="UP000178735"/>
    </source>
</evidence>
<organism evidence="2 3">
    <name type="scientific">Candidatus Wallbacteria bacterium GWC2_49_35</name>
    <dbReference type="NCBI Taxonomy" id="1817813"/>
    <lineage>
        <taxon>Bacteria</taxon>
        <taxon>Candidatus Walliibacteriota</taxon>
    </lineage>
</organism>
<dbReference type="Proteomes" id="UP000178735">
    <property type="component" value="Unassembled WGS sequence"/>
</dbReference>
<name>A0A1F7WG69_9BACT</name>
<gene>
    <name evidence="2" type="ORF">A2008_06010</name>
</gene>
<evidence type="ECO:0000313" key="2">
    <source>
        <dbReference type="EMBL" id="OGM01803.1"/>
    </source>
</evidence>
<accession>A0A1F7WG69</accession>
<evidence type="ECO:0000256" key="1">
    <source>
        <dbReference type="SAM" id="Phobius"/>
    </source>
</evidence>
<comment type="caution">
    <text evidence="2">The sequence shown here is derived from an EMBL/GenBank/DDBJ whole genome shotgun (WGS) entry which is preliminary data.</text>
</comment>
<protein>
    <submittedName>
        <fullName evidence="2">Uncharacterized protein</fullName>
    </submittedName>
</protein>